<keyword evidence="1" id="KW-0812">Transmembrane</keyword>
<gene>
    <name evidence="2" type="ORF">AKO1_008369</name>
</gene>
<evidence type="ECO:0000256" key="1">
    <source>
        <dbReference type="SAM" id="Phobius"/>
    </source>
</evidence>
<sequence>MKNPKTRSLPLDMRSPYNLEEVQEYLVVYYQTMFVPLCVIILACTLAIENPYYLFLGICVASVPLLFLTYKKLPFLYIVHLLSLGVWIAIITRTRNHYYPPEQSLPKSVAIIPSNMISNYGFTIQIPHGHTHESIEQLVDLDYDPIDHSKLAFASISGYDYPCVLVKNHYYIIKPAHRLFCDIARVDVEDGTFTMNINGRVKSQKTLELYTFLSNVMNK</sequence>
<dbReference type="EMBL" id="JAOPGA020000467">
    <property type="protein sequence ID" value="KAL0478799.1"/>
    <property type="molecule type" value="Genomic_DNA"/>
</dbReference>
<feature type="transmembrane region" description="Helical" evidence="1">
    <location>
        <begin position="75"/>
        <end position="92"/>
    </location>
</feature>
<evidence type="ECO:0000313" key="2">
    <source>
        <dbReference type="EMBL" id="KAL0478799.1"/>
    </source>
</evidence>
<proteinExistence type="predicted"/>
<keyword evidence="1" id="KW-0472">Membrane</keyword>
<dbReference type="AlphaFoldDB" id="A0AAW2YQ76"/>
<dbReference type="Proteomes" id="UP001431209">
    <property type="component" value="Unassembled WGS sequence"/>
</dbReference>
<keyword evidence="1" id="KW-1133">Transmembrane helix</keyword>
<organism evidence="2 3">
    <name type="scientific">Acrasis kona</name>
    <dbReference type="NCBI Taxonomy" id="1008807"/>
    <lineage>
        <taxon>Eukaryota</taxon>
        <taxon>Discoba</taxon>
        <taxon>Heterolobosea</taxon>
        <taxon>Tetramitia</taxon>
        <taxon>Eutetramitia</taxon>
        <taxon>Acrasidae</taxon>
        <taxon>Acrasis</taxon>
    </lineage>
</organism>
<evidence type="ECO:0000313" key="3">
    <source>
        <dbReference type="Proteomes" id="UP001431209"/>
    </source>
</evidence>
<accession>A0AAW2YQ76</accession>
<feature type="transmembrane region" description="Helical" evidence="1">
    <location>
        <begin position="52"/>
        <end position="69"/>
    </location>
</feature>
<protein>
    <submittedName>
        <fullName evidence="2">Arginase-1</fullName>
    </submittedName>
</protein>
<keyword evidence="3" id="KW-1185">Reference proteome</keyword>
<name>A0AAW2YQ76_9EUKA</name>
<feature type="transmembrane region" description="Helical" evidence="1">
    <location>
        <begin position="27"/>
        <end position="45"/>
    </location>
</feature>
<reference evidence="2 3" key="1">
    <citation type="submission" date="2024-03" db="EMBL/GenBank/DDBJ databases">
        <title>The Acrasis kona genome and developmental transcriptomes reveal deep origins of eukaryotic multicellular pathways.</title>
        <authorList>
            <person name="Sheikh S."/>
            <person name="Fu C.-J."/>
            <person name="Brown M.W."/>
            <person name="Baldauf S.L."/>
        </authorList>
    </citation>
    <scope>NUCLEOTIDE SEQUENCE [LARGE SCALE GENOMIC DNA]</scope>
    <source>
        <strain evidence="2 3">ATCC MYA-3509</strain>
    </source>
</reference>
<comment type="caution">
    <text evidence="2">The sequence shown here is derived from an EMBL/GenBank/DDBJ whole genome shotgun (WGS) entry which is preliminary data.</text>
</comment>